<evidence type="ECO:0000256" key="5">
    <source>
        <dbReference type="ARBA" id="ARBA00022763"/>
    </source>
</evidence>
<dbReference type="SUPFAM" id="SSF46946">
    <property type="entry name" value="S13-like H2TH domain"/>
    <property type="match status" value="1"/>
</dbReference>
<feature type="domain" description="Formamidopyrimidine-DNA glycosylase catalytic" evidence="17">
    <location>
        <begin position="2"/>
        <end position="120"/>
    </location>
</feature>
<feature type="domain" description="FPG-type" evidence="16">
    <location>
        <begin position="263"/>
        <end position="297"/>
    </location>
</feature>
<keyword evidence="9 15" id="KW-0238">DNA-binding</keyword>
<dbReference type="CDD" id="cd08966">
    <property type="entry name" value="EcFpg-like_N"/>
    <property type="match status" value="1"/>
</dbReference>
<accession>F8DYI7</accession>
<dbReference type="GO" id="GO:0003690">
    <property type="term" value="F:double-stranded DNA binding"/>
    <property type="evidence" value="ECO:0007669"/>
    <property type="project" value="UniProtKB-ARBA"/>
</dbReference>
<keyword evidence="11 15" id="KW-0456">Lyase</keyword>
<dbReference type="SUPFAM" id="SSF81624">
    <property type="entry name" value="N-terminal domain of MutM-like DNA repair proteins"/>
    <property type="match status" value="1"/>
</dbReference>
<dbReference type="InterPro" id="IPR015886">
    <property type="entry name" value="H2TH_FPG"/>
</dbReference>
<evidence type="ECO:0000313" key="18">
    <source>
        <dbReference type="EMBL" id="AEI09652.1"/>
    </source>
</evidence>
<comment type="catalytic activity">
    <reaction evidence="1 15">
        <text>Hydrolysis of DNA containing ring-opened 7-methylguanine residues, releasing 2,6-diamino-4-hydroxy-5-(N-methyl)formamidopyrimidine.</text>
        <dbReference type="EC" id="3.2.2.23"/>
    </reaction>
</comment>
<evidence type="ECO:0000313" key="19">
    <source>
        <dbReference type="Proteomes" id="UP000000492"/>
    </source>
</evidence>
<dbReference type="HOGENOM" id="CLU_038423_1_2_11"/>
<feature type="active site" description="Schiff-base intermediate with DNA" evidence="15">
    <location>
        <position position="2"/>
    </location>
</feature>
<dbReference type="Gene3D" id="1.10.8.50">
    <property type="match status" value="1"/>
</dbReference>
<dbReference type="SUPFAM" id="SSF57716">
    <property type="entry name" value="Glucocorticoid receptor-like (DNA-binding domain)"/>
    <property type="match status" value="1"/>
</dbReference>
<dbReference type="PANTHER" id="PTHR22993:SF9">
    <property type="entry name" value="FORMAMIDOPYRIMIDINE-DNA GLYCOSYLASE"/>
    <property type="match status" value="1"/>
</dbReference>
<dbReference type="Proteomes" id="UP000000492">
    <property type="component" value="Chromosome"/>
</dbReference>
<evidence type="ECO:0000256" key="14">
    <source>
        <dbReference type="ARBA" id="ARBA00044632"/>
    </source>
</evidence>
<dbReference type="eggNOG" id="COG0266">
    <property type="taxonomic scope" value="Bacteria"/>
</dbReference>
<comment type="function">
    <text evidence="15">Involved in base excision repair of DNA damaged by oxidation or by mutagenic agents. Acts as DNA glycosylase that recognizes and removes damaged bases. Has a preference for oxidized purines, such as 7,8-dihydro-8-oxoguanine (8-oxoG). Has AP (apurinic/apyrimidinic) lyase activity and introduces nicks in the DNA strand. Cleaves the DNA backbone by beta-delta elimination to generate a single-strand break at the site of the removed base with both 3'- and 5'-phosphates.</text>
</comment>
<evidence type="ECO:0000256" key="7">
    <source>
        <dbReference type="ARBA" id="ARBA00022801"/>
    </source>
</evidence>
<dbReference type="Gene3D" id="3.20.190.10">
    <property type="entry name" value="MutM-like, N-terminal"/>
    <property type="match status" value="1"/>
</dbReference>
<evidence type="ECO:0000256" key="1">
    <source>
        <dbReference type="ARBA" id="ARBA00001668"/>
    </source>
</evidence>
<dbReference type="PROSITE" id="PS01242">
    <property type="entry name" value="ZF_FPG_1"/>
    <property type="match status" value="1"/>
</dbReference>
<dbReference type="PANTHER" id="PTHR22993">
    <property type="entry name" value="FORMAMIDOPYRIMIDINE-DNA GLYCOSYLASE"/>
    <property type="match status" value="1"/>
</dbReference>
<feature type="binding site" evidence="15">
    <location>
        <position position="117"/>
    </location>
    <ligand>
        <name>DNA</name>
        <dbReference type="ChEBI" id="CHEBI:16991"/>
    </ligand>
</feature>
<evidence type="ECO:0000256" key="11">
    <source>
        <dbReference type="ARBA" id="ARBA00023239"/>
    </source>
</evidence>
<evidence type="ECO:0000259" key="17">
    <source>
        <dbReference type="PROSITE" id="PS51068"/>
    </source>
</evidence>
<dbReference type="EC" id="4.2.99.18" evidence="15"/>
<evidence type="ECO:0000256" key="8">
    <source>
        <dbReference type="ARBA" id="ARBA00022833"/>
    </source>
</evidence>
<dbReference type="InterPro" id="IPR035937">
    <property type="entry name" value="FPG_N"/>
</dbReference>
<organism evidence="18 19">
    <name type="scientific">Corynebacterium resistens (strain DSM 45100 / JCM 12819 / GTC 2026 / SICGH 158)</name>
    <dbReference type="NCBI Taxonomy" id="662755"/>
    <lineage>
        <taxon>Bacteria</taxon>
        <taxon>Bacillati</taxon>
        <taxon>Actinomycetota</taxon>
        <taxon>Actinomycetes</taxon>
        <taxon>Mycobacteriales</taxon>
        <taxon>Corynebacteriaceae</taxon>
        <taxon>Corynebacterium</taxon>
    </lineage>
</organism>
<dbReference type="PROSITE" id="PS51068">
    <property type="entry name" value="FPG_CAT"/>
    <property type="match status" value="1"/>
</dbReference>
<dbReference type="InterPro" id="IPR010979">
    <property type="entry name" value="Ribosomal_uS13-like_H2TH"/>
</dbReference>
<dbReference type="Pfam" id="PF01149">
    <property type="entry name" value="Fapy_DNA_glyco"/>
    <property type="match status" value="1"/>
</dbReference>
<evidence type="ECO:0000256" key="15">
    <source>
        <dbReference type="HAMAP-Rule" id="MF_00103"/>
    </source>
</evidence>
<evidence type="ECO:0000256" key="6">
    <source>
        <dbReference type="ARBA" id="ARBA00022771"/>
    </source>
</evidence>
<dbReference type="OrthoDB" id="9800855at2"/>
<dbReference type="GO" id="GO:0006284">
    <property type="term" value="P:base-excision repair"/>
    <property type="evidence" value="ECO:0007669"/>
    <property type="project" value="InterPro"/>
</dbReference>
<proteinExistence type="inferred from homology"/>
<keyword evidence="6 15" id="KW-0863">Zinc-finger</keyword>
<keyword evidence="10 15" id="KW-0234">DNA repair</keyword>
<keyword evidence="5 15" id="KW-0227">DNA damage</keyword>
<comment type="cofactor">
    <cofactor evidence="15">
        <name>Zn(2+)</name>
        <dbReference type="ChEBI" id="CHEBI:29105"/>
    </cofactor>
    <text evidence="15">Binds 1 zinc ion per subunit.</text>
</comment>
<dbReference type="PROSITE" id="PS51066">
    <property type="entry name" value="ZF_FPG_2"/>
    <property type="match status" value="1"/>
</dbReference>
<feature type="active site" description="Proton donor; for beta-elimination activity" evidence="15">
    <location>
        <position position="59"/>
    </location>
</feature>
<dbReference type="HAMAP" id="MF_00103">
    <property type="entry name" value="Fapy_DNA_glycosyl"/>
    <property type="match status" value="1"/>
</dbReference>
<dbReference type="SMART" id="SM01232">
    <property type="entry name" value="H2TH"/>
    <property type="match status" value="1"/>
</dbReference>
<dbReference type="NCBIfam" id="TIGR00577">
    <property type="entry name" value="fpg"/>
    <property type="match status" value="1"/>
</dbReference>
<dbReference type="GO" id="GO:0034039">
    <property type="term" value="F:8-oxo-7,8-dihydroguanine DNA N-glycosylase activity"/>
    <property type="evidence" value="ECO:0007669"/>
    <property type="project" value="TreeGrafter"/>
</dbReference>
<keyword evidence="8 15" id="KW-0862">Zinc</keyword>
<dbReference type="InterPro" id="IPR010663">
    <property type="entry name" value="Znf_FPG/IleRS"/>
</dbReference>
<keyword evidence="13 15" id="KW-0326">Glycosidase</keyword>
<gene>
    <name evidence="15 18" type="primary">mutM</name>
    <name evidence="15" type="synonym">fpg</name>
    <name evidence="18" type="ordered locus">CRES_1296</name>
</gene>
<dbReference type="InterPro" id="IPR020629">
    <property type="entry name" value="FPG_Glyclase"/>
</dbReference>
<dbReference type="SMART" id="SM00898">
    <property type="entry name" value="Fapy_DNA_glyco"/>
    <property type="match status" value="1"/>
</dbReference>
<reference evidence="18 19" key="1">
    <citation type="journal article" date="2012" name="BMC Genomics">
        <title>Complete genome sequence, lifestyle, and multi-drug resistance of the human pathogen Corynebacterium resistens DSM 45100 isolated from blood samples of a leukemia patient.</title>
        <authorList>
            <person name="Schroder J."/>
            <person name="Maus I."/>
            <person name="Meyer K."/>
            <person name="Wordemann S."/>
            <person name="Blom J."/>
            <person name="Jaenicke S."/>
            <person name="Schneider J."/>
            <person name="Trost E."/>
            <person name="Tauch A."/>
        </authorList>
    </citation>
    <scope>NUCLEOTIDE SEQUENCE [LARGE SCALE GENOMIC DNA]</scope>
    <source>
        <strain evidence="19">DSM 45100 / JCM 12819 / CCUG 50093 / GTC 2026 / SICGH 158</strain>
    </source>
</reference>
<dbReference type="RefSeq" id="WP_013888664.1">
    <property type="nucleotide sequence ID" value="NC_015673.1"/>
</dbReference>
<dbReference type="GO" id="GO:0003684">
    <property type="term" value="F:damaged DNA binding"/>
    <property type="evidence" value="ECO:0007669"/>
    <property type="project" value="InterPro"/>
</dbReference>
<dbReference type="Pfam" id="PF06831">
    <property type="entry name" value="H2TH"/>
    <property type="match status" value="1"/>
</dbReference>
<keyword evidence="7 15" id="KW-0378">Hydrolase</keyword>
<feature type="active site" description="Proton donor" evidence="15">
    <location>
        <position position="3"/>
    </location>
</feature>
<dbReference type="STRING" id="662755.CRES_1296"/>
<dbReference type="FunFam" id="1.10.8.50:FF:000003">
    <property type="entry name" value="Formamidopyrimidine-DNA glycosylase"/>
    <property type="match status" value="1"/>
</dbReference>
<keyword evidence="12 15" id="KW-0511">Multifunctional enzyme</keyword>
<keyword evidence="4 15" id="KW-0479">Metal-binding</keyword>
<protein>
    <recommendedName>
        <fullName evidence="15">Formamidopyrimidine-DNA glycosylase</fullName>
        <shortName evidence="15">Fapy-DNA glycosylase</shortName>
        <ecNumber evidence="15">3.2.2.23</ecNumber>
    </recommendedName>
    <alternativeName>
        <fullName evidence="15">DNA-(apurinic or apyrimidinic site) lyase MutM</fullName>
        <shortName evidence="15">AP lyase MutM</shortName>
        <ecNumber evidence="15">4.2.99.18</ecNumber>
    </alternativeName>
</protein>
<dbReference type="InterPro" id="IPR012319">
    <property type="entry name" value="FPG_cat"/>
</dbReference>
<evidence type="ECO:0000256" key="9">
    <source>
        <dbReference type="ARBA" id="ARBA00023125"/>
    </source>
</evidence>
<keyword evidence="19" id="KW-1185">Reference proteome</keyword>
<evidence type="ECO:0000256" key="10">
    <source>
        <dbReference type="ARBA" id="ARBA00023204"/>
    </source>
</evidence>
<dbReference type="InterPro" id="IPR000214">
    <property type="entry name" value="Znf_DNA_glyclase/AP_lyase"/>
</dbReference>
<dbReference type="Pfam" id="PF06827">
    <property type="entry name" value="zf-FPG_IleRS"/>
    <property type="match status" value="1"/>
</dbReference>
<evidence type="ECO:0000256" key="3">
    <source>
        <dbReference type="ARBA" id="ARBA00011245"/>
    </source>
</evidence>
<feature type="binding site" evidence="15">
    <location>
        <position position="98"/>
    </location>
    <ligand>
        <name>DNA</name>
        <dbReference type="ChEBI" id="CHEBI:16991"/>
    </ligand>
</feature>
<dbReference type="GO" id="GO:0008270">
    <property type="term" value="F:zinc ion binding"/>
    <property type="evidence" value="ECO:0007669"/>
    <property type="project" value="UniProtKB-UniRule"/>
</dbReference>
<sequence length="297" mass="32858">MPELPEVEVVRRGLESHILGRRFASVEVFHPRAVRGFDPVSFSSLLDATRIRSVDRRGKYLWMVVEGDSGASEQALFVHLGMSGQMLVNRETQPVGKHERIRATFTDGSVLSFVDQRTFGRWAMMSLVPDPHGTVDAIGGPRLIPEAVAHVAMDPLETAFTEDDRHLDNTITRIKAKNSEIKRVLLDQTVIAGIGNIYADEALFAAGIRPRRRASGLSRPAIRRIIGHARAVMLRALDEGGTSFDSLYVNVNGSSGYFSRSLQVYGREGKPCKVCGTPIKRVQFGGRSSHYCPVCQR</sequence>
<feature type="binding site" evidence="15">
    <location>
        <position position="177"/>
    </location>
    <ligand>
        <name>DNA</name>
        <dbReference type="ChEBI" id="CHEBI:16991"/>
    </ligand>
</feature>
<comment type="catalytic activity">
    <reaction evidence="14 15">
        <text>2'-deoxyribonucleotide-(2'-deoxyribose 5'-phosphate)-2'-deoxyribonucleotide-DNA = a 3'-end 2'-deoxyribonucleotide-(2,3-dehydro-2,3-deoxyribose 5'-phosphate)-DNA + a 5'-end 5'-phospho-2'-deoxyribonucleoside-DNA + H(+)</text>
        <dbReference type="Rhea" id="RHEA:66592"/>
        <dbReference type="Rhea" id="RHEA-COMP:13180"/>
        <dbReference type="Rhea" id="RHEA-COMP:16897"/>
        <dbReference type="Rhea" id="RHEA-COMP:17067"/>
        <dbReference type="ChEBI" id="CHEBI:15378"/>
        <dbReference type="ChEBI" id="CHEBI:136412"/>
        <dbReference type="ChEBI" id="CHEBI:157695"/>
        <dbReference type="ChEBI" id="CHEBI:167181"/>
        <dbReference type="EC" id="4.2.99.18"/>
    </reaction>
</comment>
<evidence type="ECO:0000259" key="16">
    <source>
        <dbReference type="PROSITE" id="PS51066"/>
    </source>
</evidence>
<name>F8DYI7_CORRG</name>
<dbReference type="AlphaFoldDB" id="F8DYI7"/>
<comment type="subunit">
    <text evidence="3 15">Monomer.</text>
</comment>
<dbReference type="NCBIfam" id="NF002211">
    <property type="entry name" value="PRK01103.1"/>
    <property type="match status" value="1"/>
</dbReference>
<evidence type="ECO:0000256" key="2">
    <source>
        <dbReference type="ARBA" id="ARBA00009409"/>
    </source>
</evidence>
<feature type="active site" description="Proton donor; for delta-elimination activity" evidence="15">
    <location>
        <position position="287"/>
    </location>
</feature>
<dbReference type="EMBL" id="CP002857">
    <property type="protein sequence ID" value="AEI09652.1"/>
    <property type="molecule type" value="Genomic_DNA"/>
</dbReference>
<dbReference type="EC" id="3.2.2.23" evidence="15"/>
<comment type="similarity">
    <text evidence="2 15">Belongs to the FPG family.</text>
</comment>
<dbReference type="GO" id="GO:0140078">
    <property type="term" value="F:class I DNA-(apurinic or apyrimidinic site) endonuclease activity"/>
    <property type="evidence" value="ECO:0007669"/>
    <property type="project" value="UniProtKB-EC"/>
</dbReference>
<dbReference type="InterPro" id="IPR015887">
    <property type="entry name" value="DNA_glyclase_Znf_dom_DNA_BS"/>
</dbReference>
<evidence type="ECO:0000256" key="4">
    <source>
        <dbReference type="ARBA" id="ARBA00022723"/>
    </source>
</evidence>
<evidence type="ECO:0000256" key="13">
    <source>
        <dbReference type="ARBA" id="ARBA00023295"/>
    </source>
</evidence>
<evidence type="ECO:0000256" key="12">
    <source>
        <dbReference type="ARBA" id="ARBA00023268"/>
    </source>
</evidence>
<dbReference type="GO" id="GO:0006979">
    <property type="term" value="P:response to oxidative stress"/>
    <property type="evidence" value="ECO:0007669"/>
    <property type="project" value="UniProtKB-ARBA"/>
</dbReference>
<dbReference type="KEGG" id="crd:CRES_1296"/>